<evidence type="ECO:0008006" key="3">
    <source>
        <dbReference type="Google" id="ProtNLM"/>
    </source>
</evidence>
<sequence>MKVNKYYQTTRYEKEMIQWRKEHYYPLRLSLLTEKLNLKFKGNILDAGCGDGGLAKEIGARFPKVKIYGVDISREGCRLAKKYCIETKVADLNRKIPYPDNYFDFIVSQEVLEHIIDTDKYFEEFYRVVKKGGQVVITTPNLLAWYQRLLCVLGIIPTFYELSTKDRSIGLGILKKILHNTQPVGHIRVFAKLALADMANLYGFRVLAIKGAPIKYEFSPIIQQLYDFLDHLFSLLPSFASNLILYMEKK</sequence>
<proteinExistence type="predicted"/>
<gene>
    <name evidence="1" type="ORF">A3F29_01820</name>
</gene>
<dbReference type="CDD" id="cd02440">
    <property type="entry name" value="AdoMet_MTases"/>
    <property type="match status" value="1"/>
</dbReference>
<organism evidence="1 2">
    <name type="scientific">Candidatus Roizmanbacteria bacterium RIFCSPHIGHO2_12_FULL_33_9</name>
    <dbReference type="NCBI Taxonomy" id="1802045"/>
    <lineage>
        <taxon>Bacteria</taxon>
        <taxon>Candidatus Roizmaniibacteriota</taxon>
    </lineage>
</organism>
<dbReference type="AlphaFoldDB" id="A0A1F7HEV6"/>
<reference evidence="1 2" key="1">
    <citation type="journal article" date="2016" name="Nat. Commun.">
        <title>Thousands of microbial genomes shed light on interconnected biogeochemical processes in an aquifer system.</title>
        <authorList>
            <person name="Anantharaman K."/>
            <person name="Brown C.T."/>
            <person name="Hug L.A."/>
            <person name="Sharon I."/>
            <person name="Castelle C.J."/>
            <person name="Probst A.J."/>
            <person name="Thomas B.C."/>
            <person name="Singh A."/>
            <person name="Wilkins M.J."/>
            <person name="Karaoz U."/>
            <person name="Brodie E.L."/>
            <person name="Williams K.H."/>
            <person name="Hubbard S.S."/>
            <person name="Banfield J.F."/>
        </authorList>
    </citation>
    <scope>NUCLEOTIDE SEQUENCE [LARGE SCALE GENOMIC DNA]</scope>
</reference>
<dbReference type="SUPFAM" id="SSF53335">
    <property type="entry name" value="S-adenosyl-L-methionine-dependent methyltransferases"/>
    <property type="match status" value="1"/>
</dbReference>
<dbReference type="EMBL" id="MFZV01000057">
    <property type="protein sequence ID" value="OGK29791.1"/>
    <property type="molecule type" value="Genomic_DNA"/>
</dbReference>
<evidence type="ECO:0000313" key="1">
    <source>
        <dbReference type="EMBL" id="OGK29791.1"/>
    </source>
</evidence>
<dbReference type="Proteomes" id="UP000177199">
    <property type="component" value="Unassembled WGS sequence"/>
</dbReference>
<evidence type="ECO:0000313" key="2">
    <source>
        <dbReference type="Proteomes" id="UP000177199"/>
    </source>
</evidence>
<dbReference type="Pfam" id="PF13489">
    <property type="entry name" value="Methyltransf_23"/>
    <property type="match status" value="1"/>
</dbReference>
<dbReference type="InterPro" id="IPR029063">
    <property type="entry name" value="SAM-dependent_MTases_sf"/>
</dbReference>
<name>A0A1F7HEV6_9BACT</name>
<accession>A0A1F7HEV6</accession>
<protein>
    <recommendedName>
        <fullName evidence="3">Methyltransferase type 11 domain-containing protein</fullName>
    </recommendedName>
</protein>
<comment type="caution">
    <text evidence="1">The sequence shown here is derived from an EMBL/GenBank/DDBJ whole genome shotgun (WGS) entry which is preliminary data.</text>
</comment>
<dbReference type="Gene3D" id="3.40.50.150">
    <property type="entry name" value="Vaccinia Virus protein VP39"/>
    <property type="match status" value="1"/>
</dbReference>
<dbReference type="PANTHER" id="PTHR43861">
    <property type="entry name" value="TRANS-ACONITATE 2-METHYLTRANSFERASE-RELATED"/>
    <property type="match status" value="1"/>
</dbReference>